<dbReference type="Proteomes" id="UP000232688">
    <property type="component" value="Unassembled WGS sequence"/>
</dbReference>
<comment type="caution">
    <text evidence="2">The sequence shown here is derived from an EMBL/GenBank/DDBJ whole genome shotgun (WGS) entry which is preliminary data.</text>
</comment>
<proteinExistence type="predicted"/>
<name>A0A2N0R0D7_9GLOM</name>
<feature type="region of interest" description="Disordered" evidence="1">
    <location>
        <begin position="100"/>
        <end position="122"/>
    </location>
</feature>
<evidence type="ECO:0000313" key="2">
    <source>
        <dbReference type="EMBL" id="PKC56767.1"/>
    </source>
</evidence>
<evidence type="ECO:0000313" key="3">
    <source>
        <dbReference type="Proteomes" id="UP000232688"/>
    </source>
</evidence>
<accession>A0A2N0R0D7</accession>
<dbReference type="AlphaFoldDB" id="A0A2N0R0D7"/>
<organism evidence="2 3">
    <name type="scientific">Rhizophagus irregularis</name>
    <dbReference type="NCBI Taxonomy" id="588596"/>
    <lineage>
        <taxon>Eukaryota</taxon>
        <taxon>Fungi</taxon>
        <taxon>Fungi incertae sedis</taxon>
        <taxon>Mucoromycota</taxon>
        <taxon>Glomeromycotina</taxon>
        <taxon>Glomeromycetes</taxon>
        <taxon>Glomerales</taxon>
        <taxon>Glomeraceae</taxon>
        <taxon>Rhizophagus</taxon>
    </lineage>
</organism>
<dbReference type="VEuPathDB" id="FungiDB:FUN_015482"/>
<dbReference type="VEuPathDB" id="FungiDB:RhiirA1_473528"/>
<reference evidence="2 3" key="1">
    <citation type="submission" date="2017-10" db="EMBL/GenBank/DDBJ databases">
        <title>Extensive intraspecific genome diversity in a model arbuscular mycorrhizal fungus.</title>
        <authorList>
            <person name="Chen E.C.H."/>
            <person name="Morin E."/>
            <person name="Baudet D."/>
            <person name="Noel J."/>
            <person name="Ndikumana S."/>
            <person name="Charron P."/>
            <person name="St-Onge C."/>
            <person name="Giorgi J."/>
            <person name="Grigoriev I.V."/>
            <person name="Roux C."/>
            <person name="Martin F.M."/>
            <person name="Corradi N."/>
        </authorList>
    </citation>
    <scope>NUCLEOTIDE SEQUENCE [LARGE SCALE GENOMIC DNA]</scope>
    <source>
        <strain evidence="2 3">A1</strain>
    </source>
</reference>
<evidence type="ECO:0000256" key="1">
    <source>
        <dbReference type="SAM" id="MobiDB-lite"/>
    </source>
</evidence>
<gene>
    <name evidence="2" type="ORF">RhiirA1_473528</name>
</gene>
<dbReference type="EMBL" id="LLXH01002034">
    <property type="protein sequence ID" value="PKC56767.1"/>
    <property type="molecule type" value="Genomic_DNA"/>
</dbReference>
<sequence>MRITPFANKRDHTPNAFSNTPKINSKSICEFEIKKEGNGEEVKILREIVFDFIRVMDQQSQVLIGKKRVWELLRGVKNLVKKMRGRCRIRKGAGLEKRDLRKKKELSTKEDDDGIELENNNN</sequence>
<dbReference type="VEuPathDB" id="FungiDB:RhiirFUN_011296"/>
<reference evidence="2 3" key="2">
    <citation type="submission" date="2017-10" db="EMBL/GenBank/DDBJ databases">
        <title>Genome analyses suggest a sexual origin of heterokaryosis in a supposedly ancient asexual fungus.</title>
        <authorList>
            <person name="Corradi N."/>
            <person name="Sedzielewska K."/>
            <person name="Noel J."/>
            <person name="Charron P."/>
            <person name="Farinelli L."/>
            <person name="Marton T."/>
            <person name="Kruger M."/>
            <person name="Pelin A."/>
            <person name="Brachmann A."/>
            <person name="Corradi N."/>
        </authorList>
    </citation>
    <scope>NUCLEOTIDE SEQUENCE [LARGE SCALE GENOMIC DNA]</scope>
    <source>
        <strain evidence="2 3">A1</strain>
    </source>
</reference>
<feature type="region of interest" description="Disordered" evidence="1">
    <location>
        <begin position="1"/>
        <end position="20"/>
    </location>
</feature>
<protein>
    <submittedName>
        <fullName evidence="2">Uncharacterized protein</fullName>
    </submittedName>
</protein>